<dbReference type="FunFam" id="1.50.10.150:FF:000003">
    <property type="entry name" value="S-type anion channel SLAH1"/>
    <property type="match status" value="1"/>
</dbReference>
<dbReference type="InterPro" id="IPR004695">
    <property type="entry name" value="SLAC1/Mae1/Ssu1/TehA"/>
</dbReference>
<feature type="transmembrane region" description="Helical" evidence="12">
    <location>
        <begin position="193"/>
        <end position="214"/>
    </location>
</feature>
<evidence type="ECO:0000256" key="12">
    <source>
        <dbReference type="SAM" id="Phobius"/>
    </source>
</evidence>
<evidence type="ECO:0000256" key="4">
    <source>
        <dbReference type="ARBA" id="ARBA00011233"/>
    </source>
</evidence>
<sequence>MGEQVPQSPISVVVDPPMIITSTNPQEPVIVAAKEAASASASDSILSRLHAGYFGICLSFGAQVLLWKTLNEHVNETNSIHNIFHTRSFPSTAFFLLYWLSLCTLILLSFLYILRCIFYFRLVKAEFLHRVGINCLFLPWISWLLLLQAIPLRKQSNNFPCQMLWWIFVVPVVILDIKIYGQWFTTEKRFLSMVANPTSQLSVMGNLVGAWAAARMGWKESGVCIFSLGLAHYLVVFITLYQRLSGASRFPAALRPAFFLFVAAPSTASLAWSSISGSFGVPCKMLFFLSLFLFTSLICRPSLFKKSMKRFNTAWWTYSFPLTFLALASAEYSREVTGVVASGLMLILSALSVLVFLGVLIVTAANTDTLLRENDACLSLNGTKTTNN</sequence>
<reference evidence="13" key="2">
    <citation type="journal article" date="2024" name="Plant">
        <title>Genomic evolution and insights into agronomic trait innovations of Sesamum species.</title>
        <authorList>
            <person name="Miao H."/>
            <person name="Wang L."/>
            <person name="Qu L."/>
            <person name="Liu H."/>
            <person name="Sun Y."/>
            <person name="Le M."/>
            <person name="Wang Q."/>
            <person name="Wei S."/>
            <person name="Zheng Y."/>
            <person name="Lin W."/>
            <person name="Duan Y."/>
            <person name="Cao H."/>
            <person name="Xiong S."/>
            <person name="Wang X."/>
            <person name="Wei L."/>
            <person name="Li C."/>
            <person name="Ma Q."/>
            <person name="Ju M."/>
            <person name="Zhao R."/>
            <person name="Li G."/>
            <person name="Mu C."/>
            <person name="Tian Q."/>
            <person name="Mei H."/>
            <person name="Zhang T."/>
            <person name="Gao T."/>
            <person name="Zhang H."/>
        </authorList>
    </citation>
    <scope>NUCLEOTIDE SEQUENCE</scope>
    <source>
        <strain evidence="13">G02</strain>
    </source>
</reference>
<comment type="similarity">
    <text evidence="3">Belongs to the SLAC1 S-type anion channel family.</text>
</comment>
<evidence type="ECO:0000256" key="7">
    <source>
        <dbReference type="ARBA" id="ARBA00022692"/>
    </source>
</evidence>
<dbReference type="EMBL" id="JACGWJ010000028">
    <property type="protein sequence ID" value="KAL0305952.1"/>
    <property type="molecule type" value="Genomic_DNA"/>
</dbReference>
<comment type="function">
    <text evidence="11">Slow, weak voltage-dependent S-type anion efflux channel involved in maintenance of anion homeostasis.</text>
</comment>
<evidence type="ECO:0000313" key="13">
    <source>
        <dbReference type="EMBL" id="KAL0305952.1"/>
    </source>
</evidence>
<evidence type="ECO:0000256" key="2">
    <source>
        <dbReference type="ARBA" id="ARBA00004236"/>
    </source>
</evidence>
<evidence type="ECO:0000256" key="5">
    <source>
        <dbReference type="ARBA" id="ARBA00022448"/>
    </source>
</evidence>
<keyword evidence="7 12" id="KW-0812">Transmembrane</keyword>
<dbReference type="GO" id="GO:0008308">
    <property type="term" value="F:voltage-gated monoatomic anion channel activity"/>
    <property type="evidence" value="ECO:0007669"/>
    <property type="project" value="InterPro"/>
</dbReference>
<evidence type="ECO:0000256" key="1">
    <source>
        <dbReference type="ARBA" id="ARBA00004127"/>
    </source>
</evidence>
<evidence type="ECO:0000256" key="6">
    <source>
        <dbReference type="ARBA" id="ARBA00022475"/>
    </source>
</evidence>
<dbReference type="GO" id="GO:0005886">
    <property type="term" value="C:plasma membrane"/>
    <property type="evidence" value="ECO:0007669"/>
    <property type="project" value="UniProtKB-SubCell"/>
</dbReference>
<dbReference type="Pfam" id="PF03595">
    <property type="entry name" value="SLAC1"/>
    <property type="match status" value="1"/>
</dbReference>
<evidence type="ECO:0000256" key="10">
    <source>
        <dbReference type="ARBA" id="ARBA00023136"/>
    </source>
</evidence>
<dbReference type="InterPro" id="IPR038665">
    <property type="entry name" value="Voltage-dep_anion_channel_sf"/>
</dbReference>
<comment type="subunit">
    <text evidence="4">Homotrimer.</text>
</comment>
<dbReference type="PANTHER" id="PTHR31269:SF60">
    <property type="entry name" value="S-TYPE ANION CHANNEL SLAH1"/>
    <property type="match status" value="1"/>
</dbReference>
<keyword evidence="9" id="KW-0406">Ion transport</keyword>
<feature type="transmembrane region" description="Helical" evidence="12">
    <location>
        <begin position="285"/>
        <end position="303"/>
    </location>
</feature>
<dbReference type="CDD" id="cd09323">
    <property type="entry name" value="TDT_SLAC1_like"/>
    <property type="match status" value="1"/>
</dbReference>
<dbReference type="PANTHER" id="PTHR31269">
    <property type="entry name" value="S-TYPE ANION CHANNEL SLAH3"/>
    <property type="match status" value="1"/>
</dbReference>
<dbReference type="Gene3D" id="1.50.10.150">
    <property type="entry name" value="Voltage-dependent anion channel"/>
    <property type="match status" value="1"/>
</dbReference>
<feature type="transmembrane region" description="Helical" evidence="12">
    <location>
        <begin position="131"/>
        <end position="151"/>
    </location>
</feature>
<keyword evidence="5" id="KW-0813">Transport</keyword>
<evidence type="ECO:0000256" key="9">
    <source>
        <dbReference type="ARBA" id="ARBA00023065"/>
    </source>
</evidence>
<dbReference type="InterPro" id="IPR030183">
    <property type="entry name" value="SLAC/SLAH"/>
</dbReference>
<feature type="transmembrane region" description="Helical" evidence="12">
    <location>
        <begin position="96"/>
        <end position="119"/>
    </location>
</feature>
<reference evidence="13" key="1">
    <citation type="submission" date="2020-06" db="EMBL/GenBank/DDBJ databases">
        <authorList>
            <person name="Li T."/>
            <person name="Hu X."/>
            <person name="Zhang T."/>
            <person name="Song X."/>
            <person name="Zhang H."/>
            <person name="Dai N."/>
            <person name="Sheng W."/>
            <person name="Hou X."/>
            <person name="Wei L."/>
        </authorList>
    </citation>
    <scope>NUCLEOTIDE SEQUENCE</scope>
    <source>
        <strain evidence="13">G02</strain>
        <tissue evidence="13">Leaf</tissue>
    </source>
</reference>
<name>A0AAW2KHM5_SESRA</name>
<keyword evidence="10 12" id="KW-0472">Membrane</keyword>
<proteinExistence type="inferred from homology"/>
<feature type="transmembrane region" description="Helical" evidence="12">
    <location>
        <begin position="339"/>
        <end position="362"/>
    </location>
</feature>
<organism evidence="13">
    <name type="scientific">Sesamum radiatum</name>
    <name type="common">Black benniseed</name>
    <dbReference type="NCBI Taxonomy" id="300843"/>
    <lineage>
        <taxon>Eukaryota</taxon>
        <taxon>Viridiplantae</taxon>
        <taxon>Streptophyta</taxon>
        <taxon>Embryophyta</taxon>
        <taxon>Tracheophyta</taxon>
        <taxon>Spermatophyta</taxon>
        <taxon>Magnoliopsida</taxon>
        <taxon>eudicotyledons</taxon>
        <taxon>Gunneridae</taxon>
        <taxon>Pentapetalae</taxon>
        <taxon>asterids</taxon>
        <taxon>lamiids</taxon>
        <taxon>Lamiales</taxon>
        <taxon>Pedaliaceae</taxon>
        <taxon>Sesamum</taxon>
    </lineage>
</organism>
<feature type="transmembrane region" description="Helical" evidence="12">
    <location>
        <begin position="163"/>
        <end position="181"/>
    </location>
</feature>
<dbReference type="AlphaFoldDB" id="A0AAW2KHM5"/>
<dbReference type="GO" id="GO:0012505">
    <property type="term" value="C:endomembrane system"/>
    <property type="evidence" value="ECO:0007669"/>
    <property type="project" value="UniProtKB-SubCell"/>
</dbReference>
<keyword evidence="8 12" id="KW-1133">Transmembrane helix</keyword>
<evidence type="ECO:0000256" key="8">
    <source>
        <dbReference type="ARBA" id="ARBA00022989"/>
    </source>
</evidence>
<feature type="transmembrane region" description="Helical" evidence="12">
    <location>
        <begin position="253"/>
        <end position="273"/>
    </location>
</feature>
<comment type="caution">
    <text evidence="13">The sequence shown here is derived from an EMBL/GenBank/DDBJ whole genome shotgun (WGS) entry which is preliminary data.</text>
</comment>
<accession>A0AAW2KHM5</accession>
<comment type="subcellular location">
    <subcellularLocation>
        <location evidence="2">Cell membrane</location>
    </subcellularLocation>
    <subcellularLocation>
        <location evidence="1">Endomembrane system</location>
        <topology evidence="1">Multi-pass membrane protein</topology>
    </subcellularLocation>
</comment>
<feature type="transmembrane region" description="Helical" evidence="12">
    <location>
        <begin position="315"/>
        <end position="333"/>
    </location>
</feature>
<keyword evidence="6" id="KW-1003">Cell membrane</keyword>
<dbReference type="GO" id="GO:0006873">
    <property type="term" value="P:intracellular monoatomic ion homeostasis"/>
    <property type="evidence" value="ECO:0007669"/>
    <property type="project" value="InterPro"/>
</dbReference>
<protein>
    <submittedName>
        <fullName evidence="13">S-type anion channel SLAH1</fullName>
    </submittedName>
</protein>
<evidence type="ECO:0000256" key="3">
    <source>
        <dbReference type="ARBA" id="ARBA00007808"/>
    </source>
</evidence>
<feature type="transmembrane region" description="Helical" evidence="12">
    <location>
        <begin position="220"/>
        <end position="241"/>
    </location>
</feature>
<gene>
    <name evidence="13" type="ORF">Sradi_6012500</name>
</gene>
<evidence type="ECO:0000256" key="11">
    <source>
        <dbReference type="ARBA" id="ARBA00054248"/>
    </source>
</evidence>